<feature type="transmembrane region" description="Helical" evidence="12">
    <location>
        <begin position="182"/>
        <end position="200"/>
    </location>
</feature>
<dbReference type="AlphaFoldDB" id="A0A4R8TP61"/>
<evidence type="ECO:0000256" key="13">
    <source>
        <dbReference type="SAM" id="SignalP"/>
    </source>
</evidence>
<evidence type="ECO:0000256" key="10">
    <source>
        <dbReference type="ARBA" id="ARBA00030646"/>
    </source>
</evidence>
<feature type="transmembrane region" description="Helical" evidence="12">
    <location>
        <begin position="395"/>
        <end position="414"/>
    </location>
</feature>
<feature type="transmembrane region" description="Helical" evidence="12">
    <location>
        <begin position="302"/>
        <end position="324"/>
    </location>
</feature>
<sequence length="516" mass="55522">MVGIYQLNLVGLLLACGLLFAKGSAKDTEIAKPNSKDKAKQVDKKSANVSQWPFYVVYALVMGSDWLQGPFLYSLYKNEHGISSDRVPTLFTTGFVSGAVAGYFIGSLADRHGRKASCLFFCAAYALSCLLTTISSLPLLFLGRVLGGVGTSLLFSVFESWMVTDFHNRKLGEKGLDLSRTFGLMSTVNSVVAIVSGVASEWLVSAAGTRRAPFHASIGLLVLAAGVIATQWDENYGSAGQTSSSKDSKAKTDDEKASLWSTMTDRRVLTIGLASTMFEGSMYLFVVLWSPVLVATSSSPETLPYGIIFAAFMASTLLASLLYPRLLSLVSTPTRLLFGVLLAANAVFFALGTGGPRPEQATFWLFCLFEACVGLYFPSMGYLKGKVVDDGVRAQVYGALRIPLNVFVVVSLMFTSDGAAGNVFLACGMLLQASCGALWLMGGQDVARKTRHPNEQKPIGPFKARSLALVLVLADLTPHPLRRPTLRMLTLCVPLAHCERRSCTQTGQGSESPRIN</sequence>
<protein>
    <recommendedName>
        <fullName evidence="3">Molybdate-anion transporter</fullName>
    </recommendedName>
    <alternativeName>
        <fullName evidence="10">Major facilitator superfamily domain-containing protein 5</fullName>
    </alternativeName>
    <alternativeName>
        <fullName evidence="11">Molybdate transporter 2 homolog</fullName>
    </alternativeName>
</protein>
<evidence type="ECO:0000256" key="2">
    <source>
        <dbReference type="ARBA" id="ARBA00004651"/>
    </source>
</evidence>
<dbReference type="PANTHER" id="PTHR23516:SF1">
    <property type="entry name" value="MOLYBDATE-ANION TRANSPORTER"/>
    <property type="match status" value="1"/>
</dbReference>
<feature type="transmembrane region" description="Helical" evidence="12">
    <location>
        <begin position="118"/>
        <end position="135"/>
    </location>
</feature>
<feature type="transmembrane region" description="Helical" evidence="12">
    <location>
        <begin position="420"/>
        <end position="441"/>
    </location>
</feature>
<comment type="caution">
    <text evidence="14">The sequence shown here is derived from an EMBL/GenBank/DDBJ whole genome shotgun (WGS) entry which is preliminary data.</text>
</comment>
<keyword evidence="13" id="KW-0732">Signal</keyword>
<evidence type="ECO:0000256" key="6">
    <source>
        <dbReference type="ARBA" id="ARBA00022692"/>
    </source>
</evidence>
<reference evidence="14 15" key="1">
    <citation type="submission" date="2018-11" db="EMBL/GenBank/DDBJ databases">
        <title>Genome sequence and assembly of Colletotrichum sidae.</title>
        <authorList>
            <person name="Gan P."/>
            <person name="Shirasu K."/>
        </authorList>
    </citation>
    <scope>NUCLEOTIDE SEQUENCE [LARGE SCALE GENOMIC DNA]</scope>
    <source>
        <strain evidence="14 15">CBS 518.97</strain>
    </source>
</reference>
<dbReference type="GO" id="GO:0006811">
    <property type="term" value="P:monoatomic ion transport"/>
    <property type="evidence" value="ECO:0007669"/>
    <property type="project" value="UniProtKB-KW"/>
</dbReference>
<dbReference type="InterPro" id="IPR008509">
    <property type="entry name" value="MOT2/MFSD5"/>
</dbReference>
<dbReference type="PANTHER" id="PTHR23516">
    <property type="entry name" value="SAM (S-ADENOSYL METHIONINE) TRANSPORTER"/>
    <property type="match status" value="1"/>
</dbReference>
<evidence type="ECO:0000256" key="12">
    <source>
        <dbReference type="SAM" id="Phobius"/>
    </source>
</evidence>
<comment type="function">
    <text evidence="1">Mediates high-affinity intracellular uptake of the rare oligo-element molybdenum.</text>
</comment>
<feature type="chain" id="PRO_5020705481" description="Molybdate-anion transporter" evidence="13">
    <location>
        <begin position="26"/>
        <end position="516"/>
    </location>
</feature>
<feature type="transmembrane region" description="Helical" evidence="12">
    <location>
        <begin position="268"/>
        <end position="290"/>
    </location>
</feature>
<keyword evidence="5" id="KW-1003">Cell membrane</keyword>
<dbReference type="EMBL" id="QAPF01000034">
    <property type="protein sequence ID" value="TEA20304.1"/>
    <property type="molecule type" value="Genomic_DNA"/>
</dbReference>
<dbReference type="CDD" id="cd17487">
    <property type="entry name" value="MFS_MFSD5_like"/>
    <property type="match status" value="1"/>
</dbReference>
<evidence type="ECO:0000256" key="7">
    <source>
        <dbReference type="ARBA" id="ARBA00022989"/>
    </source>
</evidence>
<keyword evidence="6 12" id="KW-0812">Transmembrane</keyword>
<accession>A0A4R8TP61</accession>
<evidence type="ECO:0000256" key="4">
    <source>
        <dbReference type="ARBA" id="ARBA00022448"/>
    </source>
</evidence>
<dbReference type="GO" id="GO:0015098">
    <property type="term" value="F:molybdate ion transmembrane transporter activity"/>
    <property type="evidence" value="ECO:0007669"/>
    <property type="project" value="InterPro"/>
</dbReference>
<evidence type="ECO:0000256" key="11">
    <source>
        <dbReference type="ARBA" id="ARBA00032555"/>
    </source>
</evidence>
<evidence type="ECO:0000256" key="8">
    <source>
        <dbReference type="ARBA" id="ARBA00023065"/>
    </source>
</evidence>
<evidence type="ECO:0000256" key="5">
    <source>
        <dbReference type="ARBA" id="ARBA00022475"/>
    </source>
</evidence>
<dbReference type="Proteomes" id="UP000295604">
    <property type="component" value="Unassembled WGS sequence"/>
</dbReference>
<evidence type="ECO:0000313" key="15">
    <source>
        <dbReference type="Proteomes" id="UP000295604"/>
    </source>
</evidence>
<keyword evidence="7 12" id="KW-1133">Transmembrane helix</keyword>
<keyword evidence="9 12" id="KW-0472">Membrane</keyword>
<organism evidence="14 15">
    <name type="scientific">Colletotrichum sidae</name>
    <dbReference type="NCBI Taxonomy" id="1347389"/>
    <lineage>
        <taxon>Eukaryota</taxon>
        <taxon>Fungi</taxon>
        <taxon>Dikarya</taxon>
        <taxon>Ascomycota</taxon>
        <taxon>Pezizomycotina</taxon>
        <taxon>Sordariomycetes</taxon>
        <taxon>Hypocreomycetidae</taxon>
        <taxon>Glomerellales</taxon>
        <taxon>Glomerellaceae</taxon>
        <taxon>Colletotrichum</taxon>
        <taxon>Colletotrichum orbiculare species complex</taxon>
    </lineage>
</organism>
<feature type="transmembrane region" description="Helical" evidence="12">
    <location>
        <begin position="336"/>
        <end position="355"/>
    </location>
</feature>
<dbReference type="SUPFAM" id="SSF103473">
    <property type="entry name" value="MFS general substrate transporter"/>
    <property type="match status" value="1"/>
</dbReference>
<keyword evidence="8" id="KW-0406">Ion transport</keyword>
<dbReference type="Gene3D" id="1.20.1250.20">
    <property type="entry name" value="MFS general substrate transporter like domains"/>
    <property type="match status" value="1"/>
</dbReference>
<feature type="transmembrane region" description="Helical" evidence="12">
    <location>
        <begin position="361"/>
        <end position="383"/>
    </location>
</feature>
<proteinExistence type="predicted"/>
<gene>
    <name evidence="14" type="primary">Mfsd5</name>
    <name evidence="14" type="ORF">C8034_v000228</name>
</gene>
<evidence type="ECO:0000256" key="1">
    <source>
        <dbReference type="ARBA" id="ARBA00003019"/>
    </source>
</evidence>
<dbReference type="Pfam" id="PF05631">
    <property type="entry name" value="MFS_5"/>
    <property type="match status" value="1"/>
</dbReference>
<evidence type="ECO:0000256" key="3">
    <source>
        <dbReference type="ARBA" id="ARBA00021242"/>
    </source>
</evidence>
<feature type="transmembrane region" description="Helical" evidence="12">
    <location>
        <begin position="87"/>
        <end position="106"/>
    </location>
</feature>
<evidence type="ECO:0000313" key="14">
    <source>
        <dbReference type="EMBL" id="TEA20304.1"/>
    </source>
</evidence>
<keyword evidence="15" id="KW-1185">Reference proteome</keyword>
<dbReference type="GO" id="GO:0005886">
    <property type="term" value="C:plasma membrane"/>
    <property type="evidence" value="ECO:0007669"/>
    <property type="project" value="UniProtKB-SubCell"/>
</dbReference>
<name>A0A4R8TP61_9PEZI</name>
<dbReference type="InterPro" id="IPR036259">
    <property type="entry name" value="MFS_trans_sf"/>
</dbReference>
<comment type="subcellular location">
    <subcellularLocation>
        <location evidence="2">Cell membrane</location>
        <topology evidence="2">Multi-pass membrane protein</topology>
    </subcellularLocation>
</comment>
<feature type="signal peptide" evidence="13">
    <location>
        <begin position="1"/>
        <end position="25"/>
    </location>
</feature>
<evidence type="ECO:0000256" key="9">
    <source>
        <dbReference type="ARBA" id="ARBA00023136"/>
    </source>
</evidence>
<keyword evidence="4" id="KW-0813">Transport</keyword>